<dbReference type="PROSITE" id="PS51642">
    <property type="entry name" value="HEMOPEXIN_2"/>
    <property type="match status" value="2"/>
</dbReference>
<dbReference type="AlphaFoldDB" id="A0A3Q2Z1J9"/>
<dbReference type="SUPFAM" id="SSF50923">
    <property type="entry name" value="Hemopexin-like domain"/>
    <property type="match status" value="1"/>
</dbReference>
<dbReference type="GO" id="GO:0030574">
    <property type="term" value="P:collagen catabolic process"/>
    <property type="evidence" value="ECO:0007669"/>
    <property type="project" value="TreeGrafter"/>
</dbReference>
<dbReference type="PRINTS" id="PR00138">
    <property type="entry name" value="MATRIXIN"/>
</dbReference>
<feature type="binding site" evidence="12">
    <location>
        <position position="218"/>
    </location>
    <ligand>
        <name>Zn(2+)</name>
        <dbReference type="ChEBI" id="CHEBI:29105"/>
        <label>1</label>
    </ligand>
</feature>
<evidence type="ECO:0000259" key="15">
    <source>
        <dbReference type="SMART" id="SM00235"/>
    </source>
</evidence>
<dbReference type="InterPro" id="IPR006026">
    <property type="entry name" value="Peptidase_Metallo"/>
</dbReference>
<feature type="binding site" evidence="12">
    <location>
        <position position="191"/>
    </location>
    <ligand>
        <name>Zn(2+)</name>
        <dbReference type="ChEBI" id="CHEBI:29105"/>
        <label>1</label>
    </ligand>
</feature>
<feature type="repeat" description="Hemopexin" evidence="13">
    <location>
        <begin position="372"/>
        <end position="418"/>
    </location>
</feature>
<comment type="cofactor">
    <cofactor evidence="12">
        <name>Ca(2+)</name>
        <dbReference type="ChEBI" id="CHEBI:29108"/>
    </cofactor>
    <text evidence="12">Can bind about 5 Ca(2+) ions per subunit.</text>
</comment>
<feature type="binding site" evidence="12">
    <location>
        <position position="193"/>
    </location>
    <ligand>
        <name>Zn(2+)</name>
        <dbReference type="ChEBI" id="CHEBI:29105"/>
        <label>1</label>
    </ligand>
</feature>
<evidence type="ECO:0000256" key="14">
    <source>
        <dbReference type="SAM" id="SignalP"/>
    </source>
</evidence>
<keyword evidence="5" id="KW-0378">Hydrolase</keyword>
<dbReference type="RefSeq" id="XP_019741522.1">
    <property type="nucleotide sequence ID" value="XM_019885963.1"/>
</dbReference>
<feature type="active site" evidence="10">
    <location>
        <position position="242"/>
    </location>
</feature>
<feature type="binding site" evidence="12">
    <location>
        <position position="331"/>
    </location>
    <ligand>
        <name>Ca(2+)</name>
        <dbReference type="ChEBI" id="CHEBI:29108"/>
        <label>4</label>
    </ligand>
</feature>
<keyword evidence="8" id="KW-0482">Metalloprotease</keyword>
<evidence type="ECO:0000256" key="11">
    <source>
        <dbReference type="PIRSR" id="PIRSR001191-2"/>
    </source>
</evidence>
<feature type="binding site" description="in inhibited form" evidence="12">
    <location>
        <position position="89"/>
    </location>
    <ligand>
        <name>Zn(2+)</name>
        <dbReference type="ChEBI" id="CHEBI:29105"/>
        <label>2</label>
        <note>catalytic</note>
    </ligand>
</feature>
<feature type="binding site" evidence="12">
    <location>
        <position position="208"/>
    </location>
    <ligand>
        <name>Zn(2+)</name>
        <dbReference type="ChEBI" id="CHEBI:29105"/>
        <label>1</label>
    </ligand>
</feature>
<keyword evidence="2" id="KW-0645">Protease</keyword>
<dbReference type="PANTHER" id="PTHR10201:SF298">
    <property type="entry name" value="MATRIX METALLOPROTEINASE-28"/>
    <property type="match status" value="1"/>
</dbReference>
<evidence type="ECO:0000256" key="13">
    <source>
        <dbReference type="PROSITE-ProRule" id="PRU01011"/>
    </source>
</evidence>
<dbReference type="InterPro" id="IPR018487">
    <property type="entry name" value="Hemopexin-like_repeat"/>
</dbReference>
<evidence type="ECO:0000256" key="3">
    <source>
        <dbReference type="ARBA" id="ARBA00022723"/>
    </source>
</evidence>
<evidence type="ECO:0000256" key="12">
    <source>
        <dbReference type="PIRSR" id="PIRSR621190-2"/>
    </source>
</evidence>
<dbReference type="GO" id="GO:0005615">
    <property type="term" value="C:extracellular space"/>
    <property type="evidence" value="ECO:0007669"/>
    <property type="project" value="TreeGrafter"/>
</dbReference>
<dbReference type="PANTHER" id="PTHR10201">
    <property type="entry name" value="MATRIX METALLOPROTEINASE"/>
    <property type="match status" value="1"/>
</dbReference>
<evidence type="ECO:0000313" key="17">
    <source>
        <dbReference type="Proteomes" id="UP000264820"/>
    </source>
</evidence>
<dbReference type="CTD" id="79148"/>
<evidence type="ECO:0000256" key="5">
    <source>
        <dbReference type="ARBA" id="ARBA00022801"/>
    </source>
</evidence>
<dbReference type="OrthoDB" id="406838at2759"/>
<name>A0A3Q2Z1J9_HIPCM</name>
<evidence type="ECO:0000256" key="9">
    <source>
        <dbReference type="ARBA" id="ARBA00023145"/>
    </source>
</evidence>
<dbReference type="GO" id="GO:0004222">
    <property type="term" value="F:metalloendopeptidase activity"/>
    <property type="evidence" value="ECO:0007669"/>
    <property type="project" value="InterPro"/>
</dbReference>
<sequence length="522" mass="58699">MNRYRAASNVKPVWVLAATCLISARAACGSPLLDPQAFLEKYGYLHDDHLIHNAVEMQSAIQKFQRLSRLPMTGELDSATLRQMAEPRCGVSDKGSQQVWAQRVNIIFTARSSAGGPSWRRRKRSAIKADKWYKSHLAYQIVNWPSHLSLGSVRLAVSAAFQVWSNVSGLAFQEAPQGPADIRLAFYEGDHNDGAGNAFDGPGGTLAHAFLPRRGEAHFDKAERWTLNGHKGHNLFMVMAHEIGHTLGLEHSPVRHALMSPYYRKLGRSLVMSWDDILAVQQLYGKPPGDRLVRLPGEVLHAALQEWEFMDVHMSDKSSGLPLYCHSGVFDAITADPNGTVLVFRGSVYWSVSPEGRVSGASPLRQHWADLPLAIEAAAFSPLDAKWYFFKGKHIWRYTGQVLDAGFPRQSTDIGLPRHPDCAFFYAPLGHMVLLKGSRYFVFNLQTFRREPYYPRKLKDWTGVPQGTNGALSRPDGRLYLFRQRHFWRFDPVKVRVTRVGQWVKELNWTGCGVAPQGNDIL</sequence>
<keyword evidence="17" id="KW-1185">Reference proteome</keyword>
<dbReference type="OMA" id="TLRQEPY"/>
<comment type="cofactor">
    <cofactor evidence="12">
        <name>Zn(2+)</name>
        <dbReference type="ChEBI" id="CHEBI:29105"/>
    </cofactor>
    <text evidence="12">Binds 2 Zn(2+) ions per subunit.</text>
</comment>
<dbReference type="GeneTree" id="ENSGT00940000159596"/>
<dbReference type="InterPro" id="IPR001818">
    <property type="entry name" value="Pept_M10_metallopeptidase"/>
</dbReference>
<reference evidence="16" key="1">
    <citation type="submission" date="2025-08" db="UniProtKB">
        <authorList>
            <consortium name="Ensembl"/>
        </authorList>
    </citation>
    <scope>IDENTIFICATION</scope>
</reference>
<dbReference type="Pfam" id="PF01471">
    <property type="entry name" value="PG_binding_1"/>
    <property type="match status" value="1"/>
</dbReference>
<dbReference type="CDD" id="cd00094">
    <property type="entry name" value="HX"/>
    <property type="match status" value="1"/>
</dbReference>
<proteinExistence type="inferred from homology"/>
<feature type="binding site" evidence="11">
    <location>
        <position position="245"/>
    </location>
    <ligand>
        <name>Zn(2+)</name>
        <dbReference type="ChEBI" id="CHEBI:29105"/>
        <label>2</label>
        <note>catalytic</note>
    </ligand>
</feature>
<keyword evidence="9" id="KW-0865">Zymogen</keyword>
<feature type="binding site" evidence="12">
    <location>
        <position position="333"/>
    </location>
    <ligand>
        <name>Ca(2+)</name>
        <dbReference type="ChEBI" id="CHEBI:29108"/>
        <label>5</label>
    </ligand>
</feature>
<keyword evidence="3 11" id="KW-0479">Metal-binding</keyword>
<evidence type="ECO:0000256" key="7">
    <source>
        <dbReference type="ARBA" id="ARBA00022837"/>
    </source>
</evidence>
<evidence type="ECO:0000313" key="16">
    <source>
        <dbReference type="Ensembl" id="ENSHCOP00000024504.1"/>
    </source>
</evidence>
<accession>A0A3Q2Z1J9</accession>
<feature type="binding site" evidence="12">
    <location>
        <position position="181"/>
    </location>
    <ligand>
        <name>Ca(2+)</name>
        <dbReference type="ChEBI" id="CHEBI:29108"/>
        <label>2</label>
    </ligand>
</feature>
<dbReference type="SUPFAM" id="SSF55486">
    <property type="entry name" value="Metalloproteases ('zincins'), catalytic domain"/>
    <property type="match status" value="1"/>
</dbReference>
<feature type="binding site" evidence="12">
    <location>
        <position position="223"/>
    </location>
    <ligand>
        <name>Ca(2+)</name>
        <dbReference type="ChEBI" id="CHEBI:29108"/>
        <label>1</label>
    </ligand>
</feature>
<feature type="binding site" evidence="12">
    <location>
        <position position="223"/>
    </location>
    <ligand>
        <name>Ca(2+)</name>
        <dbReference type="ChEBI" id="CHEBI:29108"/>
        <label>3</label>
    </ligand>
</feature>
<dbReference type="Gene3D" id="2.110.10.10">
    <property type="entry name" value="Hemopexin-like domain"/>
    <property type="match status" value="1"/>
</dbReference>
<evidence type="ECO:0000256" key="4">
    <source>
        <dbReference type="ARBA" id="ARBA00022737"/>
    </source>
</evidence>
<dbReference type="InterPro" id="IPR036375">
    <property type="entry name" value="Hemopexin-like_dom_sf"/>
</dbReference>
<evidence type="ECO:0000256" key="2">
    <source>
        <dbReference type="ARBA" id="ARBA00022670"/>
    </source>
</evidence>
<dbReference type="GO" id="GO:0008270">
    <property type="term" value="F:zinc ion binding"/>
    <property type="evidence" value="ECO:0007669"/>
    <property type="project" value="InterPro"/>
</dbReference>
<dbReference type="GeneID" id="109525458"/>
<dbReference type="SUPFAM" id="SSF47090">
    <property type="entry name" value="PGBD-like"/>
    <property type="match status" value="1"/>
</dbReference>
<keyword evidence="6 11" id="KW-0862">Zinc</keyword>
<feature type="binding site" evidence="12">
    <location>
        <position position="220"/>
    </location>
    <ligand>
        <name>Ca(2+)</name>
        <dbReference type="ChEBI" id="CHEBI:29108"/>
        <label>3</label>
    </ligand>
</feature>
<feature type="binding site" evidence="12">
    <location>
        <position position="423"/>
    </location>
    <ligand>
        <name>Ca(2+)</name>
        <dbReference type="ChEBI" id="CHEBI:29108"/>
        <label>5</label>
    </ligand>
</feature>
<keyword evidence="7 12" id="KW-0106">Calcium</keyword>
<evidence type="ECO:0000256" key="6">
    <source>
        <dbReference type="ARBA" id="ARBA00022833"/>
    </source>
</evidence>
<dbReference type="InterPro" id="IPR024079">
    <property type="entry name" value="MetalloPept_cat_dom_sf"/>
</dbReference>
<feature type="repeat" description="Hemopexin" evidence="13">
    <location>
        <begin position="465"/>
        <end position="512"/>
    </location>
</feature>
<dbReference type="STRING" id="109280.ENSHCOP00000024504"/>
<dbReference type="CDD" id="cd04278">
    <property type="entry name" value="ZnMc_MMP"/>
    <property type="match status" value="1"/>
</dbReference>
<dbReference type="InterPro" id="IPR000585">
    <property type="entry name" value="Hemopexin-like_dom"/>
</dbReference>
<dbReference type="SMART" id="SM00120">
    <property type="entry name" value="HX"/>
    <property type="match status" value="4"/>
</dbReference>
<feature type="chain" id="PRO_5018697023" evidence="14">
    <location>
        <begin position="30"/>
        <end position="522"/>
    </location>
</feature>
<keyword evidence="14" id="KW-0732">Signal</keyword>
<protein>
    <submittedName>
        <fullName evidence="16">Matrix metallopeptidase 28</fullName>
    </submittedName>
</protein>
<dbReference type="Gene3D" id="3.40.390.10">
    <property type="entry name" value="Collagenase (Catalytic Domain)"/>
    <property type="match status" value="1"/>
</dbReference>
<dbReference type="GO" id="GO:0006508">
    <property type="term" value="P:proteolysis"/>
    <property type="evidence" value="ECO:0007669"/>
    <property type="project" value="UniProtKB-KW"/>
</dbReference>
<dbReference type="InterPro" id="IPR002477">
    <property type="entry name" value="Peptidoglycan-bd-like"/>
</dbReference>
<dbReference type="KEGG" id="hcq:109525458"/>
<dbReference type="GO" id="GO:0030198">
    <property type="term" value="P:extracellular matrix organization"/>
    <property type="evidence" value="ECO:0007669"/>
    <property type="project" value="TreeGrafter"/>
</dbReference>
<dbReference type="FunFam" id="3.40.390.10:FF:000021">
    <property type="entry name" value="Matrix metallopeptidase 28"/>
    <property type="match status" value="1"/>
</dbReference>
<dbReference type="GO" id="GO:0031012">
    <property type="term" value="C:extracellular matrix"/>
    <property type="evidence" value="ECO:0007669"/>
    <property type="project" value="InterPro"/>
</dbReference>
<feature type="domain" description="Peptidase metallopeptidase" evidence="15">
    <location>
        <begin position="128"/>
        <end position="286"/>
    </location>
</feature>
<dbReference type="Ensembl" id="ENSHCOT00000017745.1">
    <property type="protein sequence ID" value="ENSHCOP00000024504.1"/>
    <property type="gene ID" value="ENSHCOG00000013878.1"/>
</dbReference>
<dbReference type="InterPro" id="IPR033739">
    <property type="entry name" value="M10A_MMP"/>
</dbReference>
<evidence type="ECO:0000256" key="10">
    <source>
        <dbReference type="PIRSR" id="PIRSR001191-1"/>
    </source>
</evidence>
<feature type="binding site" evidence="12">
    <location>
        <position position="378"/>
    </location>
    <ligand>
        <name>Ca(2+)</name>
        <dbReference type="ChEBI" id="CHEBI:29108"/>
        <label>5</label>
    </ligand>
</feature>
<feature type="binding site" evidence="12">
    <location>
        <position position="200"/>
    </location>
    <ligand>
        <name>Ca(2+)</name>
        <dbReference type="ChEBI" id="CHEBI:29108"/>
        <label>3</label>
    </ligand>
</feature>
<feature type="binding site" evidence="11">
    <location>
        <position position="241"/>
    </location>
    <ligand>
        <name>Zn(2+)</name>
        <dbReference type="ChEBI" id="CHEBI:29105"/>
        <label>2</label>
        <note>catalytic</note>
    </ligand>
</feature>
<feature type="binding site" evidence="12">
    <location>
        <position position="259"/>
    </location>
    <ligand>
        <name>Zn(2+)</name>
        <dbReference type="ChEBI" id="CHEBI:29105"/>
        <label>2</label>
        <note>catalytic</note>
    </ligand>
</feature>
<dbReference type="InterPro" id="IPR036365">
    <property type="entry name" value="PGBD-like_sf"/>
</dbReference>
<feature type="binding site" evidence="11">
    <location>
        <position position="251"/>
    </location>
    <ligand>
        <name>Zn(2+)</name>
        <dbReference type="ChEBI" id="CHEBI:29105"/>
        <label>2</label>
        <note>catalytic</note>
    </ligand>
</feature>
<feature type="signal peptide" evidence="14">
    <location>
        <begin position="1"/>
        <end position="29"/>
    </location>
</feature>
<dbReference type="Pfam" id="PF00413">
    <property type="entry name" value="Peptidase_M10"/>
    <property type="match status" value="1"/>
</dbReference>
<evidence type="ECO:0000256" key="1">
    <source>
        <dbReference type="ARBA" id="ARBA00010370"/>
    </source>
</evidence>
<feature type="binding site" evidence="12">
    <location>
        <position position="201"/>
    </location>
    <ligand>
        <name>Ca(2+)</name>
        <dbReference type="ChEBI" id="CHEBI:29108"/>
        <label>3</label>
    </ligand>
</feature>
<dbReference type="Pfam" id="PF00045">
    <property type="entry name" value="Hemopexin"/>
    <property type="match status" value="1"/>
</dbReference>
<dbReference type="SMART" id="SM00235">
    <property type="entry name" value="ZnMc"/>
    <property type="match status" value="1"/>
</dbReference>
<comment type="similarity">
    <text evidence="1">Belongs to the peptidase M10A family.</text>
</comment>
<dbReference type="Proteomes" id="UP000264820">
    <property type="component" value="Unplaced"/>
</dbReference>
<dbReference type="PIRSF" id="PIRSF001191">
    <property type="entry name" value="Peptidase_M10A_matrix"/>
    <property type="match status" value="1"/>
</dbReference>
<keyword evidence="4" id="KW-0677">Repeat</keyword>
<dbReference type="InterPro" id="IPR021190">
    <property type="entry name" value="Pept_M10A"/>
</dbReference>
<organism evidence="16 17">
    <name type="scientific">Hippocampus comes</name>
    <name type="common">Tiger tail seahorse</name>
    <dbReference type="NCBI Taxonomy" id="109280"/>
    <lineage>
        <taxon>Eukaryota</taxon>
        <taxon>Metazoa</taxon>
        <taxon>Chordata</taxon>
        <taxon>Craniata</taxon>
        <taxon>Vertebrata</taxon>
        <taxon>Euteleostomi</taxon>
        <taxon>Actinopterygii</taxon>
        <taxon>Neopterygii</taxon>
        <taxon>Teleostei</taxon>
        <taxon>Neoteleostei</taxon>
        <taxon>Acanthomorphata</taxon>
        <taxon>Syngnathiaria</taxon>
        <taxon>Syngnathiformes</taxon>
        <taxon>Syngnathoidei</taxon>
        <taxon>Syngnathidae</taxon>
        <taxon>Hippocampus</taxon>
    </lineage>
</organism>
<reference evidence="16" key="2">
    <citation type="submission" date="2025-09" db="UniProtKB">
        <authorList>
            <consortium name="Ensembl"/>
        </authorList>
    </citation>
    <scope>IDENTIFICATION</scope>
</reference>
<evidence type="ECO:0000256" key="8">
    <source>
        <dbReference type="ARBA" id="ARBA00023049"/>
    </source>
</evidence>